<keyword evidence="16" id="KW-1185">Reference proteome</keyword>
<dbReference type="KEGG" id="bse:Bsel_3091"/>
<keyword evidence="6" id="KW-0285">Flavoprotein</keyword>
<evidence type="ECO:0000256" key="12">
    <source>
        <dbReference type="ARBA" id="ARBA00032493"/>
    </source>
</evidence>
<accession>D6Y0K5</accession>
<evidence type="ECO:0000256" key="3">
    <source>
        <dbReference type="ARBA" id="ARBA00007588"/>
    </source>
</evidence>
<protein>
    <recommendedName>
        <fullName evidence="5">L-lysine N6-monooxygenase MbtG</fullName>
        <ecNumber evidence="4">1.14.13.59</ecNumber>
    </recommendedName>
    <alternativeName>
        <fullName evidence="13">Lysine 6-N-hydroxylase</fullName>
    </alternativeName>
    <alternativeName>
        <fullName evidence="12">Lysine N6-hydroxylase</fullName>
    </alternativeName>
    <alternativeName>
        <fullName evidence="10">Lysine-N-oxygenase</fullName>
    </alternativeName>
    <alternativeName>
        <fullName evidence="11">Mycobactin synthase protein G</fullName>
    </alternativeName>
</protein>
<evidence type="ECO:0000256" key="5">
    <source>
        <dbReference type="ARBA" id="ARBA00016406"/>
    </source>
</evidence>
<evidence type="ECO:0000256" key="6">
    <source>
        <dbReference type="ARBA" id="ARBA00022630"/>
    </source>
</evidence>
<sequence>MYDLIGVGVGPFHLGMAALAAPYSDSLDTVFFDENDEFEWHPGMLLEGSDLQVPFIADLVTFADPTSPYSFLNYVHKQNRLYQFYFFNRFDIPRREYNAYARWVKDQLGNVRFGKRVTDVVMKDDHFEVHVLDKKSSETDVVLTRHLSMGTGTKPMVPGAMDKDVHEHDAIHSSRFLQEKDQILSGDHVALIGSGQSAAEIFIELMHGQQDGKPHISWYTRSSGFFQLEAGKLGLELFSPDYVDYFHNLPLDKRLSEGPMLTRIRNGVEEATLHEIYETLYHRTVDGGESGVTIQSRVELTGMSQSKKGAPVSLELNEWQEEQAFQSTVDKVILATGYRPDLPGWFGDIAKQAEFEDDDHPSVDRNYRLTIKDRGAESRFYLLTDILHSHGISATNLQLAVMRNAMIINDVSGRELYPEQRNTVFQQFGAPDKS</sequence>
<keyword evidence="9 15" id="KW-0560">Oxidoreductase</keyword>
<dbReference type="GO" id="GO:0047091">
    <property type="term" value="F:L-lysine 6-monooxygenase (NADPH) activity"/>
    <property type="evidence" value="ECO:0007669"/>
    <property type="project" value="UniProtKB-EC"/>
</dbReference>
<proteinExistence type="inferred from homology"/>
<dbReference type="InterPro" id="IPR025700">
    <property type="entry name" value="Lys/Orn_oxygenase"/>
</dbReference>
<keyword evidence="7" id="KW-0274">FAD</keyword>
<name>D6Y0K5_BACIE</name>
<comment type="pathway">
    <text evidence="2">Siderophore biosynthesis.</text>
</comment>
<dbReference type="STRING" id="439292.Bsel_3091"/>
<dbReference type="EMBL" id="CP001791">
    <property type="protein sequence ID" value="ADI00573.1"/>
    <property type="molecule type" value="Genomic_DNA"/>
</dbReference>
<dbReference type="Proteomes" id="UP000000271">
    <property type="component" value="Chromosome"/>
</dbReference>
<dbReference type="HOGENOM" id="CLU_020931_0_0_9"/>
<keyword evidence="8" id="KW-0521">NADP</keyword>
<evidence type="ECO:0000256" key="11">
    <source>
        <dbReference type="ARBA" id="ARBA00031158"/>
    </source>
</evidence>
<evidence type="ECO:0000256" key="7">
    <source>
        <dbReference type="ARBA" id="ARBA00022827"/>
    </source>
</evidence>
<evidence type="ECO:0000256" key="13">
    <source>
        <dbReference type="ARBA" id="ARBA00032738"/>
    </source>
</evidence>
<evidence type="ECO:0000256" key="10">
    <source>
        <dbReference type="ARBA" id="ARBA00029939"/>
    </source>
</evidence>
<dbReference type="EC" id="1.14.13.59" evidence="4"/>
<dbReference type="RefSeq" id="WP_013173977.1">
    <property type="nucleotide sequence ID" value="NC_014219.1"/>
</dbReference>
<organism evidence="15 16">
    <name type="scientific">Bacillus selenitireducens (strain ATCC 700615 / DSM 15326 / MLS10)</name>
    <dbReference type="NCBI Taxonomy" id="439292"/>
    <lineage>
        <taxon>Bacteria</taxon>
        <taxon>Bacillati</taxon>
        <taxon>Bacillota</taxon>
        <taxon>Bacilli</taxon>
        <taxon>Bacillales</taxon>
        <taxon>Bacillaceae</taxon>
        <taxon>Salisediminibacterium</taxon>
    </lineage>
</organism>
<dbReference type="eggNOG" id="COG3486">
    <property type="taxonomic scope" value="Bacteria"/>
</dbReference>
<evidence type="ECO:0000256" key="2">
    <source>
        <dbReference type="ARBA" id="ARBA00004924"/>
    </source>
</evidence>
<gene>
    <name evidence="15" type="ordered locus">Bsel_3091</name>
</gene>
<dbReference type="PANTHER" id="PTHR42802">
    <property type="entry name" value="MONOOXYGENASE"/>
    <property type="match status" value="1"/>
</dbReference>
<dbReference type="PANTHER" id="PTHR42802:SF1">
    <property type="entry name" value="L-ORNITHINE N(5)-MONOOXYGENASE"/>
    <property type="match status" value="1"/>
</dbReference>
<comment type="catalytic activity">
    <reaction evidence="14">
        <text>L-lysine + NADPH + O2 = N(6)-hydroxy-L-lysine + NADP(+) + H2O</text>
        <dbReference type="Rhea" id="RHEA:23228"/>
        <dbReference type="ChEBI" id="CHEBI:15377"/>
        <dbReference type="ChEBI" id="CHEBI:15379"/>
        <dbReference type="ChEBI" id="CHEBI:32551"/>
        <dbReference type="ChEBI" id="CHEBI:57783"/>
        <dbReference type="ChEBI" id="CHEBI:57820"/>
        <dbReference type="ChEBI" id="CHEBI:58349"/>
        <dbReference type="EC" id="1.14.13.59"/>
    </reaction>
</comment>
<dbReference type="Pfam" id="PF13434">
    <property type="entry name" value="Lys_Orn_oxgnase"/>
    <property type="match status" value="1"/>
</dbReference>
<dbReference type="InterPro" id="IPR036188">
    <property type="entry name" value="FAD/NAD-bd_sf"/>
</dbReference>
<reference evidence="15" key="1">
    <citation type="submission" date="2009-10" db="EMBL/GenBank/DDBJ databases">
        <title>Complete sequence of Bacillus selenitireducens MLS10.</title>
        <authorList>
            <consortium name="US DOE Joint Genome Institute"/>
            <person name="Lucas S."/>
            <person name="Copeland A."/>
            <person name="Lapidus A."/>
            <person name="Glavina del Rio T."/>
            <person name="Dalin E."/>
            <person name="Tice H."/>
            <person name="Bruce D."/>
            <person name="Goodwin L."/>
            <person name="Pitluck S."/>
            <person name="Sims D."/>
            <person name="Brettin T."/>
            <person name="Detter J.C."/>
            <person name="Han C."/>
            <person name="Larimer F."/>
            <person name="Land M."/>
            <person name="Hauser L."/>
            <person name="Kyrpides N."/>
            <person name="Ovchinnikova G."/>
            <person name="Stolz J."/>
        </authorList>
    </citation>
    <scope>NUCLEOTIDE SEQUENCE [LARGE SCALE GENOMIC DNA]</scope>
    <source>
        <strain evidence="15">MLS10</strain>
    </source>
</reference>
<evidence type="ECO:0000313" key="15">
    <source>
        <dbReference type="EMBL" id="ADI00573.1"/>
    </source>
</evidence>
<dbReference type="SUPFAM" id="SSF51905">
    <property type="entry name" value="FAD/NAD(P)-binding domain"/>
    <property type="match status" value="1"/>
</dbReference>
<evidence type="ECO:0000256" key="1">
    <source>
        <dbReference type="ARBA" id="ARBA00001974"/>
    </source>
</evidence>
<comment type="similarity">
    <text evidence="3">Belongs to the lysine N(6)-hydroxylase/L-ornithine N(5)-oxygenase family.</text>
</comment>
<evidence type="ECO:0000256" key="9">
    <source>
        <dbReference type="ARBA" id="ARBA00023002"/>
    </source>
</evidence>
<comment type="cofactor">
    <cofactor evidence="1">
        <name>FAD</name>
        <dbReference type="ChEBI" id="CHEBI:57692"/>
    </cofactor>
</comment>
<dbReference type="Gene3D" id="3.50.50.60">
    <property type="entry name" value="FAD/NAD(P)-binding domain"/>
    <property type="match status" value="1"/>
</dbReference>
<evidence type="ECO:0000313" key="16">
    <source>
        <dbReference type="Proteomes" id="UP000000271"/>
    </source>
</evidence>
<evidence type="ECO:0000256" key="4">
    <source>
        <dbReference type="ARBA" id="ARBA00013076"/>
    </source>
</evidence>
<evidence type="ECO:0000256" key="8">
    <source>
        <dbReference type="ARBA" id="ARBA00022857"/>
    </source>
</evidence>
<evidence type="ECO:0000256" key="14">
    <source>
        <dbReference type="ARBA" id="ARBA00048407"/>
    </source>
</evidence>
<dbReference type="AlphaFoldDB" id="D6Y0K5"/>